<feature type="region of interest" description="Disordered" evidence="1">
    <location>
        <begin position="164"/>
        <end position="274"/>
    </location>
</feature>
<dbReference type="EMBL" id="JANUGP010000042">
    <property type="protein sequence ID" value="MCS0606030.1"/>
    <property type="molecule type" value="Genomic_DNA"/>
</dbReference>
<comment type="caution">
    <text evidence="2">The sequence shown here is derived from an EMBL/GenBank/DDBJ whole genome shotgun (WGS) entry which is preliminary data.</text>
</comment>
<dbReference type="RefSeq" id="WP_258783393.1">
    <property type="nucleotide sequence ID" value="NZ_JANUGP010000042.1"/>
</dbReference>
<evidence type="ECO:0000313" key="2">
    <source>
        <dbReference type="EMBL" id="MCS0606030.1"/>
    </source>
</evidence>
<accession>A0ABT2BD95</accession>
<gene>
    <name evidence="2" type="ORF">NX794_33200</name>
</gene>
<reference evidence="2 3" key="1">
    <citation type="submission" date="2022-08" db="EMBL/GenBank/DDBJ databases">
        <authorList>
            <person name="Somphong A."/>
            <person name="Phongsopitanun W."/>
        </authorList>
    </citation>
    <scope>NUCLEOTIDE SEQUENCE [LARGE SCALE GENOMIC DNA]</scope>
    <source>
        <strain evidence="2 3">LP11</strain>
    </source>
</reference>
<name>A0ABT2BD95_9ACTN</name>
<proteinExistence type="predicted"/>
<protein>
    <submittedName>
        <fullName evidence="2">Uncharacterized protein</fullName>
    </submittedName>
</protein>
<evidence type="ECO:0000313" key="3">
    <source>
        <dbReference type="Proteomes" id="UP001205612"/>
    </source>
</evidence>
<sequence>MSTPKRPKAPVATPDQVVELYGPDNDGWYDTRVKDWIALCEDLKDGEVRGYLVLRGLVVDKFKNHVRVLTLRKLCELIPGPGKSKGPSSLTRVRGILDGLTKVGLVTTPEGQPIKTSSRESALMKPLRLRINDDAPVDYAGWRNSEDKLKALGIALAELVEKDADEADQDASKAGRKSDPDGEAGRKSDPTGRKSDPRGRESDPLTGGDQQERDLPLVSSSGSSLSPSAGDAAATSVTPDTETGTTRETAAPEDNPAPAAAGVPAPRDGQADDEQRSELLEMLLGLPGRMHRDDAADLLPLAVDALAEGWTASRLRDHLVRRCDPERAYDVTAIYRKHLKRLPAAPAGVGGHPAAAAPACSKCNGSGLAEDPETFLPIGPCECRMAPAFAVAS</sequence>
<keyword evidence="3" id="KW-1185">Reference proteome</keyword>
<evidence type="ECO:0000256" key="1">
    <source>
        <dbReference type="SAM" id="MobiDB-lite"/>
    </source>
</evidence>
<organism evidence="2 3">
    <name type="scientific">Streptomyces pyxinicus</name>
    <dbReference type="NCBI Taxonomy" id="2970331"/>
    <lineage>
        <taxon>Bacteria</taxon>
        <taxon>Bacillati</taxon>
        <taxon>Actinomycetota</taxon>
        <taxon>Actinomycetes</taxon>
        <taxon>Kitasatosporales</taxon>
        <taxon>Streptomycetaceae</taxon>
        <taxon>Streptomyces</taxon>
    </lineage>
</organism>
<feature type="compositionally biased region" description="Basic and acidic residues" evidence="1">
    <location>
        <begin position="170"/>
        <end position="203"/>
    </location>
</feature>
<dbReference type="Proteomes" id="UP001205612">
    <property type="component" value="Unassembled WGS sequence"/>
</dbReference>
<feature type="compositionally biased region" description="Low complexity" evidence="1">
    <location>
        <begin position="216"/>
        <end position="266"/>
    </location>
</feature>